<dbReference type="CDD" id="cd06223">
    <property type="entry name" value="PRTases_typeI"/>
    <property type="match status" value="1"/>
</dbReference>
<evidence type="ECO:0000313" key="3">
    <source>
        <dbReference type="Proteomes" id="UP000034444"/>
    </source>
</evidence>
<dbReference type="KEGG" id="slh:YH65_04035"/>
<evidence type="ECO:0000259" key="1">
    <source>
        <dbReference type="Pfam" id="PF00156"/>
    </source>
</evidence>
<proteinExistence type="predicted"/>
<reference evidence="2 3" key="1">
    <citation type="submission" date="2015-04" db="EMBL/GenBank/DDBJ databases">
        <title>Complete genome sequence of Sulfurovum lithotrophicum ATCC BAA-797T.</title>
        <authorList>
            <person name="Ahn J."/>
            <person name="Park G."/>
            <person name="Jeon W."/>
            <person name="Jang Y."/>
            <person name="Jang M."/>
            <person name="Lee H."/>
            <person name="Lee H."/>
        </authorList>
    </citation>
    <scope>NUCLEOTIDE SEQUENCE [LARGE SCALE GENOMIC DNA]</scope>
    <source>
        <strain evidence="3">ATCC BAA-797 / 42BKT</strain>
    </source>
</reference>
<accession>A0A7U4M0L1</accession>
<dbReference type="InterPro" id="IPR000836">
    <property type="entry name" value="PRTase_dom"/>
</dbReference>
<dbReference type="Pfam" id="PF00156">
    <property type="entry name" value="Pribosyltran"/>
    <property type="match status" value="1"/>
</dbReference>
<reference evidence="3" key="2">
    <citation type="journal article" date="2017" name="Stand. Genomic Sci.">
        <title>Complete genome sequence of the sulfur-oxidizing chemolithoautotrophic Sulfurovum lithotrophicum 42BKTT.</title>
        <authorList>
            <person name="Jeon W."/>
            <person name="Priscilla L."/>
            <person name="Park G."/>
            <person name="Lee H."/>
            <person name="Lee N."/>
            <person name="Lee D."/>
            <person name="Kwon H."/>
            <person name="Ahn I."/>
            <person name="Lee C."/>
            <person name="Lee H."/>
            <person name="Ahn J."/>
        </authorList>
    </citation>
    <scope>NUCLEOTIDE SEQUENCE [LARGE SCALE GENOMIC DNA]</scope>
    <source>
        <strain evidence="3">ATCC BAA-797 / 42BKT</strain>
    </source>
</reference>
<keyword evidence="3" id="KW-1185">Reference proteome</keyword>
<dbReference type="InterPro" id="IPR029057">
    <property type="entry name" value="PRTase-like"/>
</dbReference>
<dbReference type="GO" id="GO:0016757">
    <property type="term" value="F:glycosyltransferase activity"/>
    <property type="evidence" value="ECO:0007669"/>
    <property type="project" value="UniProtKB-KW"/>
</dbReference>
<dbReference type="RefSeq" id="WP_046550741.1">
    <property type="nucleotide sequence ID" value="NZ_CP011308.1"/>
</dbReference>
<dbReference type="AlphaFoldDB" id="A0A7U4M0L1"/>
<sequence>MRCYSCSKLSLDILCKQCRETLFVPTVRTRTVGTLDVISFFRYATLESLLHTKHKPEGYRIFKKLGKLFFRPFIKEFIENDEGRVFIVGIDEYVRNGYSHVALLTRAMKCKQALPQHASLLAKNRVNYSGKPLQYRLDHPRDFVYTGKRGVDVILVDDIITTGITLQEAQKVLIQHDVNVLFALTLADVEESQGCITTHHKS</sequence>
<keyword evidence="2" id="KW-0328">Glycosyltransferase</keyword>
<name>A0A7U4M0L1_9BACT</name>
<dbReference type="Gene3D" id="3.40.50.2020">
    <property type="match status" value="1"/>
</dbReference>
<evidence type="ECO:0000313" key="2">
    <source>
        <dbReference type="EMBL" id="AKF24648.1"/>
    </source>
</evidence>
<keyword evidence="2" id="KW-0808">Transferase</keyword>
<dbReference type="SUPFAM" id="SSF53271">
    <property type="entry name" value="PRTase-like"/>
    <property type="match status" value="1"/>
</dbReference>
<dbReference type="Proteomes" id="UP000034444">
    <property type="component" value="Chromosome"/>
</dbReference>
<dbReference type="EMBL" id="CP011308">
    <property type="protein sequence ID" value="AKF24648.1"/>
    <property type="molecule type" value="Genomic_DNA"/>
</dbReference>
<dbReference type="OrthoDB" id="5342812at2"/>
<organism evidence="2 3">
    <name type="scientific">Sulfurovum lithotrophicum</name>
    <dbReference type="NCBI Taxonomy" id="206403"/>
    <lineage>
        <taxon>Bacteria</taxon>
        <taxon>Pseudomonadati</taxon>
        <taxon>Campylobacterota</taxon>
        <taxon>Epsilonproteobacteria</taxon>
        <taxon>Campylobacterales</taxon>
        <taxon>Sulfurovaceae</taxon>
        <taxon>Sulfurovum</taxon>
    </lineage>
</organism>
<protein>
    <submittedName>
        <fullName evidence="2">Phosphoribosyltransferase</fullName>
    </submittedName>
</protein>
<feature type="domain" description="Phosphoribosyltransferase" evidence="1">
    <location>
        <begin position="82"/>
        <end position="192"/>
    </location>
</feature>
<gene>
    <name evidence="2" type="ORF">YH65_04035</name>
</gene>